<evidence type="ECO:0008006" key="4">
    <source>
        <dbReference type="Google" id="ProtNLM"/>
    </source>
</evidence>
<dbReference type="Proteomes" id="UP001142175">
    <property type="component" value="Unassembled WGS sequence"/>
</dbReference>
<keyword evidence="3" id="KW-1185">Reference proteome</keyword>
<accession>A0A9X2P972</accession>
<sequence length="205" mass="22912">MKKSMLTMVALMSLGLLTAFGQESKSQTVKPVGFYGSVINEYIFTKNSSPVRSHYSIGTELGLRFQDKVFFGIYYTQSIVPVDLWKETPNNALDMKQVHYGLSGSYVQDFGGLFYGKVGLRAAYADIKQDYTITKENGTVVNKAESRTNSIALSPDLIVGAHLNRWLDIEVGGTYRYNVRNQEKWGISTEDFNGWGGTLSLKAKF</sequence>
<reference evidence="2" key="1">
    <citation type="submission" date="2022-08" db="EMBL/GenBank/DDBJ databases">
        <authorList>
            <person name="Zhang D."/>
        </authorList>
    </citation>
    <scope>NUCLEOTIDE SEQUENCE</scope>
    <source>
        <strain evidence="2">XJ19-11</strain>
    </source>
</reference>
<dbReference type="RefSeq" id="WP_258423580.1">
    <property type="nucleotide sequence ID" value="NZ_JANAEZ010000009.1"/>
</dbReference>
<dbReference type="AlphaFoldDB" id="A0A9X2P972"/>
<comment type="caution">
    <text evidence="2">The sequence shown here is derived from an EMBL/GenBank/DDBJ whole genome shotgun (WGS) entry which is preliminary data.</text>
</comment>
<feature type="signal peptide" evidence="1">
    <location>
        <begin position="1"/>
        <end position="21"/>
    </location>
</feature>
<proteinExistence type="predicted"/>
<name>A0A9X2P972_9BACT</name>
<evidence type="ECO:0000313" key="3">
    <source>
        <dbReference type="Proteomes" id="UP001142175"/>
    </source>
</evidence>
<feature type="chain" id="PRO_5040952933" description="Outer membrane protein beta-barrel domain-containing protein" evidence="1">
    <location>
        <begin position="22"/>
        <end position="205"/>
    </location>
</feature>
<evidence type="ECO:0000256" key="1">
    <source>
        <dbReference type="SAM" id="SignalP"/>
    </source>
</evidence>
<organism evidence="2 3">
    <name type="scientific">Aquiflexum gelatinilyticum</name>
    <dbReference type="NCBI Taxonomy" id="2961943"/>
    <lineage>
        <taxon>Bacteria</taxon>
        <taxon>Pseudomonadati</taxon>
        <taxon>Bacteroidota</taxon>
        <taxon>Cytophagia</taxon>
        <taxon>Cytophagales</taxon>
        <taxon>Cyclobacteriaceae</taxon>
        <taxon>Aquiflexum</taxon>
    </lineage>
</organism>
<gene>
    <name evidence="2" type="ORF">NU887_11780</name>
</gene>
<evidence type="ECO:0000313" key="2">
    <source>
        <dbReference type="EMBL" id="MCR9015717.1"/>
    </source>
</evidence>
<dbReference type="EMBL" id="JANSUY010000010">
    <property type="protein sequence ID" value="MCR9015717.1"/>
    <property type="molecule type" value="Genomic_DNA"/>
</dbReference>
<protein>
    <recommendedName>
        <fullName evidence="4">Outer membrane protein beta-barrel domain-containing protein</fullName>
    </recommendedName>
</protein>
<keyword evidence="1" id="KW-0732">Signal</keyword>